<comment type="caution">
    <text evidence="1">The sequence shown here is derived from an EMBL/GenBank/DDBJ whole genome shotgun (WGS) entry which is preliminary data.</text>
</comment>
<reference evidence="1" key="2">
    <citation type="submission" date="2021-02" db="EMBL/GenBank/DDBJ databases">
        <authorList>
            <person name="Kimball J.A."/>
            <person name="Haas M.W."/>
            <person name="Macchietto M."/>
            <person name="Kono T."/>
            <person name="Duquette J."/>
            <person name="Shao M."/>
        </authorList>
    </citation>
    <scope>NUCLEOTIDE SEQUENCE</scope>
    <source>
        <tissue evidence="1">Fresh leaf tissue</tissue>
    </source>
</reference>
<dbReference type="AlphaFoldDB" id="A0A8J5V057"/>
<reference evidence="1" key="1">
    <citation type="journal article" date="2021" name="bioRxiv">
        <title>Whole Genome Assembly and Annotation of Northern Wild Rice, Zizania palustris L., Supports a Whole Genome Duplication in the Zizania Genus.</title>
        <authorList>
            <person name="Haas M."/>
            <person name="Kono T."/>
            <person name="Macchietto M."/>
            <person name="Millas R."/>
            <person name="McGilp L."/>
            <person name="Shao M."/>
            <person name="Duquette J."/>
            <person name="Hirsch C.N."/>
            <person name="Kimball J."/>
        </authorList>
    </citation>
    <scope>NUCLEOTIDE SEQUENCE</scope>
    <source>
        <tissue evidence="1">Fresh leaf tissue</tissue>
    </source>
</reference>
<keyword evidence="2" id="KW-1185">Reference proteome</keyword>
<sequence>MAEVPQVILAPELASLRSLLHSEAPPSEYHPSKSLLRPRPPHEAFHEHFVAVSLPEHTPRRASPGPCLRCASTSETFVGYLRVSPSGAHFDHLASAEDLDPPYSEVTPSGVPFEVPRPRGLRLGVPSPGATLRTYCLHLAHLDSRTDLDPFAAFVTELPAPLASSLPLDPDG</sequence>
<dbReference type="EMBL" id="JAAALK010000837">
    <property type="protein sequence ID" value="KAG8044220.1"/>
    <property type="molecule type" value="Genomic_DNA"/>
</dbReference>
<evidence type="ECO:0000313" key="1">
    <source>
        <dbReference type="EMBL" id="KAG8044220.1"/>
    </source>
</evidence>
<gene>
    <name evidence="1" type="ORF">GUJ93_ZPchr0221g7045</name>
</gene>
<evidence type="ECO:0000313" key="2">
    <source>
        <dbReference type="Proteomes" id="UP000729402"/>
    </source>
</evidence>
<accession>A0A8J5V057</accession>
<organism evidence="1 2">
    <name type="scientific">Zizania palustris</name>
    <name type="common">Northern wild rice</name>
    <dbReference type="NCBI Taxonomy" id="103762"/>
    <lineage>
        <taxon>Eukaryota</taxon>
        <taxon>Viridiplantae</taxon>
        <taxon>Streptophyta</taxon>
        <taxon>Embryophyta</taxon>
        <taxon>Tracheophyta</taxon>
        <taxon>Spermatophyta</taxon>
        <taxon>Magnoliopsida</taxon>
        <taxon>Liliopsida</taxon>
        <taxon>Poales</taxon>
        <taxon>Poaceae</taxon>
        <taxon>BOP clade</taxon>
        <taxon>Oryzoideae</taxon>
        <taxon>Oryzeae</taxon>
        <taxon>Zizaniinae</taxon>
        <taxon>Zizania</taxon>
    </lineage>
</organism>
<dbReference type="Proteomes" id="UP000729402">
    <property type="component" value="Unassembled WGS sequence"/>
</dbReference>
<proteinExistence type="predicted"/>
<name>A0A8J5V057_ZIZPA</name>
<protein>
    <submittedName>
        <fullName evidence="1">Uncharacterized protein</fullName>
    </submittedName>
</protein>